<accession>A0AAW4L643</accession>
<dbReference type="InterPro" id="IPR001017">
    <property type="entry name" value="DH_E1"/>
</dbReference>
<evidence type="ECO:0000313" key="8">
    <source>
        <dbReference type="Proteomes" id="UP000811899"/>
    </source>
</evidence>
<organism evidence="7 8">
    <name type="scientific">Geoanaerobacter pelophilus</name>
    <dbReference type="NCBI Taxonomy" id="60036"/>
    <lineage>
        <taxon>Bacteria</taxon>
        <taxon>Pseudomonadati</taxon>
        <taxon>Thermodesulfobacteriota</taxon>
        <taxon>Desulfuromonadia</taxon>
        <taxon>Geobacterales</taxon>
        <taxon>Geobacteraceae</taxon>
        <taxon>Geoanaerobacter</taxon>
    </lineage>
</organism>
<dbReference type="PANTHER" id="PTHR23152">
    <property type="entry name" value="2-OXOGLUTARATE DEHYDROGENASE"/>
    <property type="match status" value="1"/>
</dbReference>
<dbReference type="EMBL" id="JAHCVJ010000001">
    <property type="protein sequence ID" value="MBT0663504.1"/>
    <property type="molecule type" value="Genomic_DNA"/>
</dbReference>
<dbReference type="Gene3D" id="3.40.50.12470">
    <property type="match status" value="1"/>
</dbReference>
<keyword evidence="5" id="KW-0786">Thiamine pyrophosphate</keyword>
<dbReference type="CDD" id="cd02016">
    <property type="entry name" value="TPP_E1_OGDC_like"/>
    <property type="match status" value="1"/>
</dbReference>
<dbReference type="InterPro" id="IPR005475">
    <property type="entry name" value="Transketolase-like_Pyr-bd"/>
</dbReference>
<name>A0AAW4L643_9BACT</name>
<comment type="caution">
    <text evidence="7">The sequence shown here is derived from an EMBL/GenBank/DDBJ whole genome shotgun (WGS) entry which is preliminary data.</text>
</comment>
<dbReference type="Pfam" id="PF02779">
    <property type="entry name" value="Transket_pyr"/>
    <property type="match status" value="1"/>
</dbReference>
<evidence type="ECO:0000256" key="3">
    <source>
        <dbReference type="ARBA" id="ARBA00012280"/>
    </source>
</evidence>
<dbReference type="GO" id="GO:0030976">
    <property type="term" value="F:thiamine pyrophosphate binding"/>
    <property type="evidence" value="ECO:0007669"/>
    <property type="project" value="InterPro"/>
</dbReference>
<dbReference type="Pfam" id="PF00676">
    <property type="entry name" value="E1_dh"/>
    <property type="match status" value="1"/>
</dbReference>
<evidence type="ECO:0000313" key="7">
    <source>
        <dbReference type="EMBL" id="MBT0663504.1"/>
    </source>
</evidence>
<dbReference type="GO" id="GO:0045252">
    <property type="term" value="C:oxoglutarate dehydrogenase complex"/>
    <property type="evidence" value="ECO:0007669"/>
    <property type="project" value="TreeGrafter"/>
</dbReference>
<dbReference type="InterPro" id="IPR031717">
    <property type="entry name" value="ODO-1/KGD_C"/>
</dbReference>
<keyword evidence="4 7" id="KW-0560">Oxidoreductase</keyword>
<evidence type="ECO:0000256" key="5">
    <source>
        <dbReference type="ARBA" id="ARBA00023052"/>
    </source>
</evidence>
<evidence type="ECO:0000256" key="4">
    <source>
        <dbReference type="ARBA" id="ARBA00023002"/>
    </source>
</evidence>
<proteinExistence type="predicted"/>
<dbReference type="NCBIfam" id="TIGR00239">
    <property type="entry name" value="2oxo_dh_E1"/>
    <property type="match status" value="1"/>
</dbReference>
<dbReference type="SUPFAM" id="SSF52518">
    <property type="entry name" value="Thiamin diphosphate-binding fold (THDP-binding)"/>
    <property type="match status" value="2"/>
</dbReference>
<dbReference type="InterPro" id="IPR011603">
    <property type="entry name" value="2oxoglutarate_DH_E1"/>
</dbReference>
<dbReference type="InterPro" id="IPR042179">
    <property type="entry name" value="KGD_C_sf"/>
</dbReference>
<evidence type="ECO:0000256" key="1">
    <source>
        <dbReference type="ARBA" id="ARBA00001964"/>
    </source>
</evidence>
<gene>
    <name evidence="7" type="ORF">KI809_04235</name>
</gene>
<dbReference type="PANTHER" id="PTHR23152:SF4">
    <property type="entry name" value="2-OXOADIPATE DEHYDROGENASE COMPLEX COMPONENT E1"/>
    <property type="match status" value="1"/>
</dbReference>
<dbReference type="NCBIfam" id="NF008907">
    <property type="entry name" value="PRK12270.1"/>
    <property type="match status" value="1"/>
</dbReference>
<comment type="function">
    <text evidence="2">E1 component of the 2-oxoglutarate dehydrogenase (OGDH) complex which catalyzes the decarboxylation of 2-oxoglutarate, the first step in the conversion of 2-oxoglutarate to succinyl-CoA and CO(2).</text>
</comment>
<dbReference type="AlphaFoldDB" id="A0AAW4L643"/>
<evidence type="ECO:0000256" key="2">
    <source>
        <dbReference type="ARBA" id="ARBA00003906"/>
    </source>
</evidence>
<sequence length="903" mass="98959">MSFKDALDPSWLEGQYLLWRRNPESLSPDWRAFFEGFELADQKAGPPGPVPGKASCVGCSAKQSGVQSLIYGYRDIGHLMACTDPLAESCPVTHPQLELSCFGLDPSDLATEFSPWSDSGRSATLQAILDSLRESYCGSIGTEFMHIQEPAERQWLIERLETANNDKRLSTEERIAVLKRLVEASLFESFLHRKFLGQKRFSLEGGESLIVFLDEVVNGAAATRVSEIVFGMAHRGRLNVLAHIMGKPLANIFSEFSDNRELAFVGEGDVKYHKGFSTDRRLTDGRRLHLTLAFNPSHLEVVDPVVEGKTRAIQDTLGSEGKDSALPVLVHGDAAFAGQGIVAETLNMSQLEGYTTGGTIHVVLNNQIGFTTLPKDARSTRYATDIARMLMIPIFHVHGDDPDAVARVGRLALEYRQAFKRDVVVEIICYRRHGHNEGDEPAFTQPLMYQQISQRPLSYKIFASKLDAEGVDFGGVESIERDITGRLEQALTEEPDPTLDLGFTAGWQGIERDYEVQPVATGVPHAVLADLTSRLSTLPPGFAPHPKVAAVYQRRNEAVQSGHGLDWGGAEALAFATLLAEGVAVRLSGQDSRRGTFNHRHAVLHDSNSDETFTPLAGIGVDGARFSVYDSLLSEAGVLGFEYGYSVASPESLVIWEAQFGDFANGGQVVIDQFIAAGESKWDRSSGLVLLLPHGYEGNGAEHSSARVERFLQLCAEENMLVCYPSTPAQLFHLLRRQVKLPFRKPLVVFTPKSMLRHPACVSSLDGLATGGFCEVLPDPVEPSTVSTAILCSGKLYFELVEQRAASGRSDVAIIRIEQLYPFRAGVLLAAVAPLLGVGDWRWVQEEPANMGAWPYIRSLLTAAIGREFRYVGRPASAAPATGSHRMHGIEQKKLLDEAFQKG</sequence>
<dbReference type="EC" id="1.2.4.2" evidence="3"/>
<dbReference type="Gene3D" id="3.40.50.970">
    <property type="match status" value="1"/>
</dbReference>
<dbReference type="GO" id="GO:0006099">
    <property type="term" value="P:tricarboxylic acid cycle"/>
    <property type="evidence" value="ECO:0007669"/>
    <property type="project" value="TreeGrafter"/>
</dbReference>
<dbReference type="SMART" id="SM00861">
    <property type="entry name" value="Transket_pyr"/>
    <property type="match status" value="1"/>
</dbReference>
<dbReference type="GO" id="GO:0005829">
    <property type="term" value="C:cytosol"/>
    <property type="evidence" value="ECO:0007669"/>
    <property type="project" value="TreeGrafter"/>
</dbReference>
<dbReference type="Gene3D" id="3.40.50.11610">
    <property type="entry name" value="Multifunctional 2-oxoglutarate metabolism enzyme, C-terminal domain"/>
    <property type="match status" value="1"/>
</dbReference>
<dbReference type="Pfam" id="PF16870">
    <property type="entry name" value="OxoGdeHyase_C"/>
    <property type="match status" value="1"/>
</dbReference>
<dbReference type="Gene3D" id="1.10.287.1150">
    <property type="entry name" value="TPP helical domain"/>
    <property type="match status" value="1"/>
</dbReference>
<keyword evidence="8" id="KW-1185">Reference proteome</keyword>
<dbReference type="NCBIfam" id="NF006914">
    <property type="entry name" value="PRK09404.1"/>
    <property type="match status" value="1"/>
</dbReference>
<dbReference type="GO" id="GO:0004591">
    <property type="term" value="F:oxoglutarate dehydrogenase (succinyl-transferring) activity"/>
    <property type="evidence" value="ECO:0007669"/>
    <property type="project" value="UniProtKB-EC"/>
</dbReference>
<dbReference type="RefSeq" id="WP_214170238.1">
    <property type="nucleotide sequence ID" value="NZ_JAHCVJ010000001.1"/>
</dbReference>
<feature type="domain" description="Transketolase-like pyrimidine-binding" evidence="6">
    <location>
        <begin position="565"/>
        <end position="758"/>
    </location>
</feature>
<dbReference type="Proteomes" id="UP000811899">
    <property type="component" value="Unassembled WGS sequence"/>
</dbReference>
<dbReference type="PIRSF" id="PIRSF000157">
    <property type="entry name" value="Oxoglu_dh_E1"/>
    <property type="match status" value="1"/>
</dbReference>
<comment type="cofactor">
    <cofactor evidence="1">
        <name>thiamine diphosphate</name>
        <dbReference type="ChEBI" id="CHEBI:58937"/>
    </cofactor>
</comment>
<reference evidence="7 8" key="1">
    <citation type="submission" date="2021-05" db="EMBL/GenBank/DDBJ databases">
        <title>The draft genome of Geobacter pelophilus DSM 12255.</title>
        <authorList>
            <person name="Xu Z."/>
            <person name="Masuda Y."/>
            <person name="Itoh H."/>
            <person name="Senoo K."/>
        </authorList>
    </citation>
    <scope>NUCLEOTIDE SEQUENCE [LARGE SCALE GENOMIC DNA]</scope>
    <source>
        <strain evidence="7 8">DSM 12255</strain>
    </source>
</reference>
<evidence type="ECO:0000259" key="6">
    <source>
        <dbReference type="SMART" id="SM00861"/>
    </source>
</evidence>
<protein>
    <recommendedName>
        <fullName evidence="3">oxoglutarate dehydrogenase (succinyl-transferring)</fullName>
        <ecNumber evidence="3">1.2.4.2</ecNumber>
    </recommendedName>
</protein>
<dbReference type="InterPro" id="IPR029061">
    <property type="entry name" value="THDP-binding"/>
</dbReference>